<name>A0A9Q8P4B8_PASFU</name>
<evidence type="ECO:0000313" key="1">
    <source>
        <dbReference type="EMBL" id="UJO12689.1"/>
    </source>
</evidence>
<evidence type="ECO:0000313" key="2">
    <source>
        <dbReference type="Proteomes" id="UP000756132"/>
    </source>
</evidence>
<reference evidence="1" key="2">
    <citation type="journal article" date="2022" name="Microb. Genom.">
        <title>A chromosome-scale genome assembly of the tomato pathogen Cladosporium fulvum reveals a compartmentalized genome architecture and the presence of a dispensable chromosome.</title>
        <authorList>
            <person name="Zaccaron A.Z."/>
            <person name="Chen L.H."/>
            <person name="Samaras A."/>
            <person name="Stergiopoulos I."/>
        </authorList>
    </citation>
    <scope>NUCLEOTIDE SEQUENCE</scope>
    <source>
        <strain evidence="1">Race5_Kim</strain>
    </source>
</reference>
<dbReference type="KEGG" id="ffu:CLAFUR5_00269"/>
<keyword evidence="2" id="KW-1185">Reference proteome</keyword>
<dbReference type="RefSeq" id="XP_047757055.1">
    <property type="nucleotide sequence ID" value="XM_047899417.1"/>
</dbReference>
<proteinExistence type="predicted"/>
<dbReference type="OrthoDB" id="194443at2759"/>
<dbReference type="AlphaFoldDB" id="A0A9Q8P4B8"/>
<protein>
    <submittedName>
        <fullName evidence="1">Uncharacterized protein</fullName>
    </submittedName>
</protein>
<sequence>MAQSSTNGARYLLLPYNKLGDQIRFLFVGPHQLSIQLHLDLLPKQTQQWLTTKEIRYDPTGLNFPCYPLPDQDPGTVNLYRLWLYTGKLFSITPDDVDVEDDGEVEAHEDAEWHKLVLMYLLGVEARDEKFANIVVNALVEKTYGDKLRKLYVDLHVWVGQGIGIRNPHEDAAGPWEFLDDVRSSKFVAGRKIYDPEQNAPYEDRLCELYHKHDLTAMCGLEGMEVLDLTAEDG</sequence>
<dbReference type="GeneID" id="71980147"/>
<dbReference type="Proteomes" id="UP000756132">
    <property type="component" value="Chromosome 1"/>
</dbReference>
<accession>A0A9Q8P4B8</accession>
<gene>
    <name evidence="1" type="ORF">CLAFUR5_00269</name>
</gene>
<dbReference type="EMBL" id="CP090163">
    <property type="protein sequence ID" value="UJO12689.1"/>
    <property type="molecule type" value="Genomic_DNA"/>
</dbReference>
<organism evidence="1 2">
    <name type="scientific">Passalora fulva</name>
    <name type="common">Tomato leaf mold</name>
    <name type="synonym">Cladosporium fulvum</name>
    <dbReference type="NCBI Taxonomy" id="5499"/>
    <lineage>
        <taxon>Eukaryota</taxon>
        <taxon>Fungi</taxon>
        <taxon>Dikarya</taxon>
        <taxon>Ascomycota</taxon>
        <taxon>Pezizomycotina</taxon>
        <taxon>Dothideomycetes</taxon>
        <taxon>Dothideomycetidae</taxon>
        <taxon>Mycosphaerellales</taxon>
        <taxon>Mycosphaerellaceae</taxon>
        <taxon>Fulvia</taxon>
    </lineage>
</organism>
<reference evidence="1" key="1">
    <citation type="submission" date="2021-12" db="EMBL/GenBank/DDBJ databases">
        <authorList>
            <person name="Zaccaron A."/>
            <person name="Stergiopoulos I."/>
        </authorList>
    </citation>
    <scope>NUCLEOTIDE SEQUENCE</scope>
    <source>
        <strain evidence="1">Race5_Kim</strain>
    </source>
</reference>